<dbReference type="OrthoDB" id="4927383at2"/>
<reference evidence="2 3" key="1">
    <citation type="submission" date="2018-03" db="EMBL/GenBank/DDBJ databases">
        <title>Characteristics and genome of n-alkane degrading marine bacteria Gordonia iterans isolated from crude oil contaminated in Tae-an, South Korea.</title>
        <authorList>
            <person name="Lee S.-S."/>
            <person name="Kim H."/>
        </authorList>
    </citation>
    <scope>NUCLEOTIDE SEQUENCE [LARGE SCALE GENOMIC DNA]</scope>
    <source>
        <strain evidence="2 3">Co17</strain>
    </source>
</reference>
<dbReference type="Proteomes" id="UP000239814">
    <property type="component" value="Chromosome"/>
</dbReference>
<sequence length="242" mass="26441">MSVESIQRPACEVILHAAGLGVDASWGHIFGPVDLQIRRGGVTVIAGSGGRGRTALLLTLCGRMKPTTGSLTAFGRTGDVRHLFTNSAMGFIEEVDGIRQTIRVRDVLTEHLRWQAPWYKLVGVADEDDLERMCRSTFGPLTLPAMDAYVEELPELTAALLHVAMGNLRTPPLLVVGGADNMARDVNSHKFIERLIDLGRNQTVITADVNGVAMRDGITDVIEVGNLTDDEFVRLERGDRIR</sequence>
<evidence type="ECO:0000313" key="2">
    <source>
        <dbReference type="EMBL" id="AVM01845.1"/>
    </source>
</evidence>
<gene>
    <name evidence="2" type="ORF">C6V83_17860</name>
</gene>
<proteinExistence type="predicted"/>
<evidence type="ECO:0000259" key="1">
    <source>
        <dbReference type="Pfam" id="PF00005"/>
    </source>
</evidence>
<keyword evidence="3" id="KW-1185">Reference proteome</keyword>
<dbReference type="InterPro" id="IPR027417">
    <property type="entry name" value="P-loop_NTPase"/>
</dbReference>
<dbReference type="AlphaFoldDB" id="A0A2S0KJI3"/>
<dbReference type="GO" id="GO:0005524">
    <property type="term" value="F:ATP binding"/>
    <property type="evidence" value="ECO:0007669"/>
    <property type="project" value="InterPro"/>
</dbReference>
<dbReference type="Gene3D" id="3.40.50.300">
    <property type="entry name" value="P-loop containing nucleotide triphosphate hydrolases"/>
    <property type="match status" value="1"/>
</dbReference>
<dbReference type="InterPro" id="IPR003439">
    <property type="entry name" value="ABC_transporter-like_ATP-bd"/>
</dbReference>
<evidence type="ECO:0000313" key="3">
    <source>
        <dbReference type="Proteomes" id="UP000239814"/>
    </source>
</evidence>
<dbReference type="SUPFAM" id="SSF52540">
    <property type="entry name" value="P-loop containing nucleoside triphosphate hydrolases"/>
    <property type="match status" value="1"/>
</dbReference>
<dbReference type="Pfam" id="PF00005">
    <property type="entry name" value="ABC_tran"/>
    <property type="match status" value="1"/>
</dbReference>
<protein>
    <recommendedName>
        <fullName evidence="1">ABC transporter domain-containing protein</fullName>
    </recommendedName>
</protein>
<accession>A0A2S0KJI3</accession>
<organism evidence="2 3">
    <name type="scientific">Gordonia iterans</name>
    <dbReference type="NCBI Taxonomy" id="1004901"/>
    <lineage>
        <taxon>Bacteria</taxon>
        <taxon>Bacillati</taxon>
        <taxon>Actinomycetota</taxon>
        <taxon>Actinomycetes</taxon>
        <taxon>Mycobacteriales</taxon>
        <taxon>Gordoniaceae</taxon>
        <taxon>Gordonia</taxon>
    </lineage>
</organism>
<name>A0A2S0KJI3_9ACTN</name>
<feature type="domain" description="ABC transporter" evidence="1">
    <location>
        <begin position="32"/>
        <end position="125"/>
    </location>
</feature>
<dbReference type="KEGG" id="git:C6V83_17860"/>
<dbReference type="EMBL" id="CP027433">
    <property type="protein sequence ID" value="AVM01845.1"/>
    <property type="molecule type" value="Genomic_DNA"/>
</dbReference>
<dbReference type="GO" id="GO:0016887">
    <property type="term" value="F:ATP hydrolysis activity"/>
    <property type="evidence" value="ECO:0007669"/>
    <property type="project" value="InterPro"/>
</dbReference>
<dbReference type="RefSeq" id="WP_105943548.1">
    <property type="nucleotide sequence ID" value="NZ_CP027433.1"/>
</dbReference>